<dbReference type="SMART" id="SM00852">
    <property type="entry name" value="MoCF_biosynth"/>
    <property type="match status" value="1"/>
</dbReference>
<dbReference type="InterPro" id="IPR005111">
    <property type="entry name" value="MoeA_C_domain_IV"/>
</dbReference>
<dbReference type="GO" id="GO:0046872">
    <property type="term" value="F:metal ion binding"/>
    <property type="evidence" value="ECO:0007669"/>
    <property type="project" value="UniProtKB-UniRule"/>
</dbReference>
<dbReference type="InterPro" id="IPR036425">
    <property type="entry name" value="MoaB/Mog-like_dom_sf"/>
</dbReference>
<dbReference type="Gene3D" id="3.40.980.10">
    <property type="entry name" value="MoaB/Mog-like domain"/>
    <property type="match status" value="1"/>
</dbReference>
<dbReference type="Proteomes" id="UP000030595">
    <property type="component" value="Unassembled WGS sequence"/>
</dbReference>
<evidence type="ECO:0000256" key="4">
    <source>
        <dbReference type="ARBA" id="ARBA00010763"/>
    </source>
</evidence>
<dbReference type="SUPFAM" id="SSF63882">
    <property type="entry name" value="MoeA N-terminal region -like"/>
    <property type="match status" value="1"/>
</dbReference>
<dbReference type="EMBL" id="JPVQ01000060">
    <property type="protein sequence ID" value="KGR88634.1"/>
    <property type="molecule type" value="Genomic_DNA"/>
</dbReference>
<dbReference type="FunFam" id="2.170.190.11:FF:000001">
    <property type="entry name" value="Molybdopterin molybdenumtransferase"/>
    <property type="match status" value="1"/>
</dbReference>
<comment type="function">
    <text evidence="2 13">Catalyzes the insertion of molybdate into adenylated molybdopterin with the concomitant release of AMP.</text>
</comment>
<evidence type="ECO:0000259" key="14">
    <source>
        <dbReference type="SMART" id="SM00852"/>
    </source>
</evidence>
<dbReference type="AlphaFoldDB" id="A0A0A3IV24"/>
<evidence type="ECO:0000256" key="9">
    <source>
        <dbReference type="ARBA" id="ARBA00022723"/>
    </source>
</evidence>
<evidence type="ECO:0000256" key="1">
    <source>
        <dbReference type="ARBA" id="ARBA00001946"/>
    </source>
</evidence>
<feature type="domain" description="MoaB/Mog" evidence="14">
    <location>
        <begin position="189"/>
        <end position="327"/>
    </location>
</feature>
<comment type="cofactor">
    <cofactor evidence="1 13">
        <name>Mg(2+)</name>
        <dbReference type="ChEBI" id="CHEBI:18420"/>
    </cofactor>
</comment>
<dbReference type="InterPro" id="IPR036688">
    <property type="entry name" value="MoeA_C_domain_IV_sf"/>
</dbReference>
<evidence type="ECO:0000256" key="10">
    <source>
        <dbReference type="ARBA" id="ARBA00022842"/>
    </source>
</evidence>
<evidence type="ECO:0000313" key="15">
    <source>
        <dbReference type="EMBL" id="KGR88634.1"/>
    </source>
</evidence>
<dbReference type="SUPFAM" id="SSF63867">
    <property type="entry name" value="MoeA C-terminal domain-like"/>
    <property type="match status" value="1"/>
</dbReference>
<dbReference type="Pfam" id="PF03454">
    <property type="entry name" value="MoeA_C"/>
    <property type="match status" value="1"/>
</dbReference>
<dbReference type="PANTHER" id="PTHR10192:SF5">
    <property type="entry name" value="GEPHYRIN"/>
    <property type="match status" value="1"/>
</dbReference>
<evidence type="ECO:0000256" key="8">
    <source>
        <dbReference type="ARBA" id="ARBA00022679"/>
    </source>
</evidence>
<name>A0A0A3IV24_9BACL</name>
<keyword evidence="16" id="KW-1185">Reference proteome</keyword>
<dbReference type="Gene3D" id="3.90.105.10">
    <property type="entry name" value="Molybdopterin biosynthesis moea protein, domain 2"/>
    <property type="match status" value="1"/>
</dbReference>
<keyword evidence="8 13" id="KW-0808">Transferase</keyword>
<evidence type="ECO:0000256" key="6">
    <source>
        <dbReference type="ARBA" id="ARBA00021108"/>
    </source>
</evidence>
<evidence type="ECO:0000256" key="3">
    <source>
        <dbReference type="ARBA" id="ARBA00005046"/>
    </source>
</evidence>
<keyword evidence="11 13" id="KW-0501">Molybdenum cofactor biosynthesis</keyword>
<dbReference type="NCBIfam" id="NF045515">
    <property type="entry name" value="Glp_gephyrin"/>
    <property type="match status" value="1"/>
</dbReference>
<comment type="catalytic activity">
    <reaction evidence="12">
        <text>adenylyl-molybdopterin + molybdate = Mo-molybdopterin + AMP + H(+)</text>
        <dbReference type="Rhea" id="RHEA:35047"/>
        <dbReference type="ChEBI" id="CHEBI:15378"/>
        <dbReference type="ChEBI" id="CHEBI:36264"/>
        <dbReference type="ChEBI" id="CHEBI:62727"/>
        <dbReference type="ChEBI" id="CHEBI:71302"/>
        <dbReference type="ChEBI" id="CHEBI:456215"/>
        <dbReference type="EC" id="2.10.1.1"/>
    </reaction>
</comment>
<evidence type="ECO:0000256" key="12">
    <source>
        <dbReference type="ARBA" id="ARBA00047317"/>
    </source>
</evidence>
<dbReference type="InterPro" id="IPR001453">
    <property type="entry name" value="MoaB/Mog_dom"/>
</dbReference>
<comment type="pathway">
    <text evidence="3 13">Cofactor biosynthesis; molybdopterin biosynthesis.</text>
</comment>
<dbReference type="InterPro" id="IPR038987">
    <property type="entry name" value="MoeA-like"/>
</dbReference>
<evidence type="ECO:0000256" key="11">
    <source>
        <dbReference type="ARBA" id="ARBA00023150"/>
    </source>
</evidence>
<dbReference type="NCBIfam" id="TIGR00177">
    <property type="entry name" value="molyb_syn"/>
    <property type="match status" value="1"/>
</dbReference>
<evidence type="ECO:0000256" key="2">
    <source>
        <dbReference type="ARBA" id="ARBA00002901"/>
    </source>
</evidence>
<dbReference type="GO" id="GO:0006777">
    <property type="term" value="P:Mo-molybdopterin cofactor biosynthetic process"/>
    <property type="evidence" value="ECO:0007669"/>
    <property type="project" value="UniProtKB-UniRule"/>
</dbReference>
<dbReference type="Gene3D" id="2.40.340.10">
    <property type="entry name" value="MoeA, C-terminal, domain IV"/>
    <property type="match status" value="1"/>
</dbReference>
<dbReference type="OrthoDB" id="9804758at2"/>
<comment type="similarity">
    <text evidence="4 13">Belongs to the MoeA family.</text>
</comment>
<dbReference type="EC" id="2.10.1.1" evidence="5 13"/>
<dbReference type="GO" id="GO:0005829">
    <property type="term" value="C:cytosol"/>
    <property type="evidence" value="ECO:0007669"/>
    <property type="project" value="TreeGrafter"/>
</dbReference>
<dbReference type="InterPro" id="IPR036135">
    <property type="entry name" value="MoeA_linker/N_sf"/>
</dbReference>
<evidence type="ECO:0000256" key="5">
    <source>
        <dbReference type="ARBA" id="ARBA00013269"/>
    </source>
</evidence>
<comment type="caution">
    <text evidence="15">The sequence shown here is derived from an EMBL/GenBank/DDBJ whole genome shotgun (WGS) entry which is preliminary data.</text>
</comment>
<dbReference type="Pfam" id="PF03453">
    <property type="entry name" value="MoeA_N"/>
    <property type="match status" value="1"/>
</dbReference>
<accession>A0A0A3IV24</accession>
<dbReference type="eggNOG" id="COG0303">
    <property type="taxonomic scope" value="Bacteria"/>
</dbReference>
<dbReference type="PANTHER" id="PTHR10192">
    <property type="entry name" value="MOLYBDOPTERIN BIOSYNTHESIS PROTEIN"/>
    <property type="match status" value="1"/>
</dbReference>
<gene>
    <name evidence="15" type="ORF">CD30_18165</name>
</gene>
<dbReference type="InterPro" id="IPR005110">
    <property type="entry name" value="MoeA_linker/N"/>
</dbReference>
<dbReference type="UniPathway" id="UPA00344"/>
<evidence type="ECO:0000313" key="16">
    <source>
        <dbReference type="Proteomes" id="UP000030595"/>
    </source>
</evidence>
<keyword evidence="9 13" id="KW-0479">Metal-binding</keyword>
<dbReference type="RefSeq" id="WP_036179872.1">
    <property type="nucleotide sequence ID" value="NZ_AVCZ01000060.1"/>
</dbReference>
<sequence>MLQERTAIPIYEAITKVLDTQAQQLSSEKIPLKQSTGRFLAFDLIATQDVPAFNRSLYDGYAIKAENTENAAPENPIFLEVVGEIGAGQVFTEKVGNNQAVRIMTGAQVPNDCNAVIMLEHVKEMCTEMKTISIDRTIPIGDRVFHKGEEIREGAKLVKRGEMITPGIIGLLATFGYSEIEVIKKPKIGILATGSELLDVHEPLIPGKIRNSNAYMLYSQVIGAGGEAIYLGKLEDNIEESIQAIKNVLPEMDALITTGGVSVGDFDYLPEIYKQLGATVLFNKIKMRPGSVTTVAKLGNKMLFGLSGNPSASFIGFELFVRPTIRRSLGNSNPHLLSCKGILADDELRSTDFTQLIRAKYYMKDANIFVTSNGLNMSSSISSIAGAEAIMIIDPEIRTYRKGDEVQILLLSENKGQQESVFSQIKL</sequence>
<reference evidence="15 16" key="1">
    <citation type="submission" date="2014-02" db="EMBL/GenBank/DDBJ databases">
        <title>Draft genome sequence of Lysinibacillus massiliensis CCUG 49529.</title>
        <authorList>
            <person name="Zhang F."/>
            <person name="Wang G."/>
            <person name="Zhang L."/>
        </authorList>
    </citation>
    <scope>NUCLEOTIDE SEQUENCE [LARGE SCALE GENOMIC DNA]</scope>
    <source>
        <strain evidence="15 16">CCUG 49529</strain>
    </source>
</reference>
<organism evidence="15 16">
    <name type="scientific">Ureibacillus massiliensis 4400831 = CIP 108448 = CCUG 49529</name>
    <dbReference type="NCBI Taxonomy" id="1211035"/>
    <lineage>
        <taxon>Bacteria</taxon>
        <taxon>Bacillati</taxon>
        <taxon>Bacillota</taxon>
        <taxon>Bacilli</taxon>
        <taxon>Bacillales</taxon>
        <taxon>Caryophanaceae</taxon>
        <taxon>Ureibacillus</taxon>
    </lineage>
</organism>
<keyword evidence="7 13" id="KW-0500">Molybdenum</keyword>
<dbReference type="Pfam" id="PF00994">
    <property type="entry name" value="MoCF_biosynth"/>
    <property type="match status" value="1"/>
</dbReference>
<dbReference type="FunFam" id="3.40.980.10:FF:000004">
    <property type="entry name" value="Molybdopterin molybdenumtransferase"/>
    <property type="match status" value="1"/>
</dbReference>
<dbReference type="GO" id="GO:0061599">
    <property type="term" value="F:molybdopterin molybdotransferase activity"/>
    <property type="evidence" value="ECO:0007669"/>
    <property type="project" value="UniProtKB-UniRule"/>
</dbReference>
<dbReference type="Gene3D" id="2.170.190.11">
    <property type="entry name" value="Molybdopterin biosynthesis moea protein, domain 3"/>
    <property type="match status" value="1"/>
</dbReference>
<evidence type="ECO:0000256" key="7">
    <source>
        <dbReference type="ARBA" id="ARBA00022505"/>
    </source>
</evidence>
<protein>
    <recommendedName>
        <fullName evidence="6 13">Molybdopterin molybdenumtransferase</fullName>
        <ecNumber evidence="5 13">2.10.1.1</ecNumber>
    </recommendedName>
</protein>
<proteinExistence type="inferred from homology"/>
<keyword evidence="10 13" id="KW-0460">Magnesium</keyword>
<dbReference type="SUPFAM" id="SSF53218">
    <property type="entry name" value="Molybdenum cofactor biosynthesis proteins"/>
    <property type="match status" value="1"/>
</dbReference>
<evidence type="ECO:0000256" key="13">
    <source>
        <dbReference type="RuleBase" id="RU365090"/>
    </source>
</evidence>
<dbReference type="CDD" id="cd00887">
    <property type="entry name" value="MoeA"/>
    <property type="match status" value="1"/>
</dbReference>